<dbReference type="Proteomes" id="UP000286641">
    <property type="component" value="Unplaced"/>
</dbReference>
<evidence type="ECO:0000256" key="1">
    <source>
        <dbReference type="SAM" id="MobiDB-lite"/>
    </source>
</evidence>
<reference key="1">
    <citation type="submission" date="2019-01" db="UniProtKB">
        <authorList>
            <consortium name="RefSeq"/>
        </authorList>
    </citation>
    <scope>IDENTIFICATION</scope>
</reference>
<dbReference type="AlphaFoldDB" id="A0A3Q7NDQ2"/>
<feature type="compositionally biased region" description="Pro residues" evidence="1">
    <location>
        <begin position="8"/>
        <end position="20"/>
    </location>
</feature>
<sequence length="354" mass="36997">MGSGRGPLPFPPPTRPPPVADPHYCAPLRAGEMGPPYSWPKGQSWASLKPCCARARGWGLGKPAGPPSPPLPVPYILERHPLPGASQPKGGPRFALSSSPAEVGHSRAGASQLGPHKERRPGNCSPYKPGWGWRVLAGGGWGQRLGGGVPCRHVGDLPSAKRFPLSRSKNTKLGTPGAPQPRLPGPIPTPTPGWPSWVGGLGGGIPSHPIHLSPSRPSPCLALGKTFPTKSPHPLAKAITLGWASASSAPKPGPPGPLLVPQAWPASSHLPRNWTFLPNHPKGLGKLNHKRKTLPHQPPSHCPEAFKNPWSVRLSPGPPPLGGCWGPKHGPLSGRAGGGGSCSWGIRKLLSREP</sequence>
<feature type="region of interest" description="Disordered" evidence="1">
    <location>
        <begin position="81"/>
        <end position="124"/>
    </location>
</feature>
<gene>
    <name evidence="3" type="primary">LOC112815230</name>
</gene>
<reference evidence="3" key="2">
    <citation type="submission" date="2025-08" db="UniProtKB">
        <authorList>
            <consortium name="RefSeq"/>
        </authorList>
    </citation>
    <scope>IDENTIFICATION</scope>
    <source>
        <tissue evidence="3">Blood</tissue>
    </source>
</reference>
<protein>
    <submittedName>
        <fullName evidence="3">Protein transport protein Sec24-like At4g32640</fullName>
    </submittedName>
</protein>
<evidence type="ECO:0000313" key="2">
    <source>
        <dbReference type="Proteomes" id="UP000286641"/>
    </source>
</evidence>
<dbReference type="InParanoid" id="A0A3Q7NDQ2"/>
<proteinExistence type="predicted"/>
<keyword evidence="2" id="KW-1185">Reference proteome</keyword>
<accession>A0A3Q7NDQ2</accession>
<name>A0A3Q7NDQ2_CALUR</name>
<organism evidence="2 3">
    <name type="scientific">Callorhinus ursinus</name>
    <name type="common">Northern fur seal</name>
    <dbReference type="NCBI Taxonomy" id="34884"/>
    <lineage>
        <taxon>Eukaryota</taxon>
        <taxon>Metazoa</taxon>
        <taxon>Chordata</taxon>
        <taxon>Craniata</taxon>
        <taxon>Vertebrata</taxon>
        <taxon>Euteleostomi</taxon>
        <taxon>Mammalia</taxon>
        <taxon>Eutheria</taxon>
        <taxon>Laurasiatheria</taxon>
        <taxon>Carnivora</taxon>
        <taxon>Caniformia</taxon>
        <taxon>Pinnipedia</taxon>
        <taxon>Otariidae</taxon>
        <taxon>Callorhinus</taxon>
    </lineage>
</organism>
<dbReference type="RefSeq" id="XP_025716822.1">
    <property type="nucleotide sequence ID" value="XM_025861037.1"/>
</dbReference>
<feature type="region of interest" description="Disordered" evidence="1">
    <location>
        <begin position="160"/>
        <end position="183"/>
    </location>
</feature>
<evidence type="ECO:0000313" key="3">
    <source>
        <dbReference type="RefSeq" id="XP_025716822.1"/>
    </source>
</evidence>
<feature type="region of interest" description="Disordered" evidence="1">
    <location>
        <begin position="1"/>
        <end position="27"/>
    </location>
</feature>